<evidence type="ECO:0000313" key="3">
    <source>
        <dbReference type="EMBL" id="SNR65679.1"/>
    </source>
</evidence>
<dbReference type="AlphaFoldDB" id="A0A238Y5R2"/>
<dbReference type="Gene3D" id="1.10.10.1100">
    <property type="entry name" value="BFD-like [2Fe-2S]-binding domain"/>
    <property type="match status" value="1"/>
</dbReference>
<reference evidence="3 4" key="1">
    <citation type="submission" date="2017-06" db="EMBL/GenBank/DDBJ databases">
        <authorList>
            <person name="Kim H.J."/>
            <person name="Triplett B.A."/>
        </authorList>
    </citation>
    <scope>NUCLEOTIDE SEQUENCE [LARGE SCALE GENOMIC DNA]</scope>
    <source>
        <strain evidence="3 4">DSM 44272</strain>
    </source>
</reference>
<dbReference type="SUPFAM" id="SSF51905">
    <property type="entry name" value="FAD/NAD(P)-binding domain"/>
    <property type="match status" value="1"/>
</dbReference>
<dbReference type="RefSeq" id="WP_089337480.1">
    <property type="nucleotide sequence ID" value="NZ_FZNO01000017.1"/>
</dbReference>
<dbReference type="CDD" id="cd19946">
    <property type="entry name" value="GlpA-like_Fer2_BFD-like"/>
    <property type="match status" value="1"/>
</dbReference>
<protein>
    <submittedName>
        <fullName evidence="3">Thioredoxin reductase</fullName>
    </submittedName>
</protein>
<keyword evidence="1" id="KW-0560">Oxidoreductase</keyword>
<dbReference type="PRINTS" id="PR00368">
    <property type="entry name" value="FADPNR"/>
</dbReference>
<dbReference type="PANTHER" id="PTHR42949">
    <property type="entry name" value="ANAEROBIC GLYCEROL-3-PHOSPHATE DEHYDROGENASE SUBUNIT B"/>
    <property type="match status" value="1"/>
</dbReference>
<dbReference type="InterPro" id="IPR051691">
    <property type="entry name" value="Metab_Enz_Cyan_OpOx_G3PDH"/>
</dbReference>
<keyword evidence="4" id="KW-1185">Reference proteome</keyword>
<evidence type="ECO:0000256" key="1">
    <source>
        <dbReference type="ARBA" id="ARBA00023002"/>
    </source>
</evidence>
<evidence type="ECO:0000259" key="2">
    <source>
        <dbReference type="Pfam" id="PF07992"/>
    </source>
</evidence>
<dbReference type="PANTHER" id="PTHR42949:SF3">
    <property type="entry name" value="ANAEROBIC GLYCEROL-3-PHOSPHATE DEHYDROGENASE SUBUNIT B"/>
    <property type="match status" value="1"/>
</dbReference>
<gene>
    <name evidence="3" type="ORF">SAMN06272737_11782</name>
</gene>
<dbReference type="GO" id="GO:0016491">
    <property type="term" value="F:oxidoreductase activity"/>
    <property type="evidence" value="ECO:0007669"/>
    <property type="project" value="UniProtKB-KW"/>
</dbReference>
<dbReference type="InterPro" id="IPR041854">
    <property type="entry name" value="BFD-like_2Fe2S-bd_dom_sf"/>
</dbReference>
<name>A0A238Y5R2_9ACTN</name>
<dbReference type="InterPro" id="IPR017224">
    <property type="entry name" value="Opine_Oxase_asu/HCN_bsu"/>
</dbReference>
<dbReference type="Proteomes" id="UP000198403">
    <property type="component" value="Unassembled WGS sequence"/>
</dbReference>
<dbReference type="OrthoDB" id="9801699at2"/>
<dbReference type="PIRSF" id="PIRSF037495">
    <property type="entry name" value="Opine_OX_OoxA/HcnB"/>
    <property type="match status" value="1"/>
</dbReference>
<dbReference type="Pfam" id="PF07992">
    <property type="entry name" value="Pyr_redox_2"/>
    <property type="match status" value="1"/>
</dbReference>
<dbReference type="InterPro" id="IPR023753">
    <property type="entry name" value="FAD/NAD-binding_dom"/>
</dbReference>
<sequence>MGTSRSDRVHDVVVVGAGPAGLAAAGRAAALGADVALVDGAAVPGGQYWRQPADDALAGSVASLHHGLARYRRLVERVRGIEAAGGWFPRHQVWTVTREEGTFVVLAITGTGAEEREVGIRGRRLVLAPGAYDRQVPFPGWDLPGVMTAGGVQALLKGHAVTAGRRVVVAGTGPFLLPVAAGLAESGATVAGVHEAASPLAWGRHIGAVVRNVAKLGEGAGYVRTLARHRVPVRTRSVVVAAHGEQVLERLTVARLAADGSVLPGSRTTVAADVLAVGWGFTPQLELPMALGCATRVDVDGSLVCTVDDQQRSSVEGVFVAGEACGIGGADLAVVEGEIAGAAAAGTPLTDRRLLRRRLALRRFAAAMHAAHPVPTGWIDRLTEDTVVCRCEEVTVGRLRSALPLGADDARSAKLLARPGMGWCQGRVCGYAVSCVMSAWTGVPPSPVSIAARSVASPLRLGTVAATEDPSSAAES</sequence>
<evidence type="ECO:0000313" key="4">
    <source>
        <dbReference type="Proteomes" id="UP000198403"/>
    </source>
</evidence>
<dbReference type="InterPro" id="IPR036188">
    <property type="entry name" value="FAD/NAD-bd_sf"/>
</dbReference>
<dbReference type="Gene3D" id="3.50.50.60">
    <property type="entry name" value="FAD/NAD(P)-binding domain"/>
    <property type="match status" value="2"/>
</dbReference>
<feature type="domain" description="FAD/NAD(P)-binding" evidence="2">
    <location>
        <begin position="10"/>
        <end position="333"/>
    </location>
</feature>
<accession>A0A238Y5R2</accession>
<dbReference type="PRINTS" id="PR00411">
    <property type="entry name" value="PNDRDTASEI"/>
</dbReference>
<dbReference type="EMBL" id="FZNO01000017">
    <property type="protein sequence ID" value="SNR65679.1"/>
    <property type="molecule type" value="Genomic_DNA"/>
</dbReference>
<proteinExistence type="predicted"/>
<organism evidence="3 4">
    <name type="scientific">Blastococcus mobilis</name>
    <dbReference type="NCBI Taxonomy" id="1938746"/>
    <lineage>
        <taxon>Bacteria</taxon>
        <taxon>Bacillati</taxon>
        <taxon>Actinomycetota</taxon>
        <taxon>Actinomycetes</taxon>
        <taxon>Geodermatophilales</taxon>
        <taxon>Geodermatophilaceae</taxon>
        <taxon>Blastococcus</taxon>
    </lineage>
</organism>